<reference evidence="1" key="1">
    <citation type="submission" date="2021-06" db="EMBL/GenBank/DDBJ databases">
        <authorList>
            <person name="Kallberg Y."/>
            <person name="Tangrot J."/>
            <person name="Rosling A."/>
        </authorList>
    </citation>
    <scope>NUCLEOTIDE SEQUENCE</scope>
    <source>
        <strain evidence="1">MA461A</strain>
    </source>
</reference>
<name>A0ACA9QBT8_9GLOM</name>
<dbReference type="Proteomes" id="UP000789920">
    <property type="component" value="Unassembled WGS sequence"/>
</dbReference>
<comment type="caution">
    <text evidence="1">The sequence shown here is derived from an EMBL/GenBank/DDBJ whole genome shotgun (WGS) entry which is preliminary data.</text>
</comment>
<evidence type="ECO:0000313" key="1">
    <source>
        <dbReference type="EMBL" id="CAG8744815.1"/>
    </source>
</evidence>
<keyword evidence="2" id="KW-1185">Reference proteome</keyword>
<gene>
    <name evidence="1" type="ORF">RPERSI_LOCUS13543</name>
</gene>
<sequence>VAEIEPESDEETIMNYSAPDIENRDEKEFEHIDNLDNSFGWILI</sequence>
<feature type="non-terminal residue" evidence="1">
    <location>
        <position position="1"/>
    </location>
</feature>
<protein>
    <submittedName>
        <fullName evidence="1">16918_t:CDS:1</fullName>
    </submittedName>
</protein>
<organism evidence="1 2">
    <name type="scientific">Racocetra persica</name>
    <dbReference type="NCBI Taxonomy" id="160502"/>
    <lineage>
        <taxon>Eukaryota</taxon>
        <taxon>Fungi</taxon>
        <taxon>Fungi incertae sedis</taxon>
        <taxon>Mucoromycota</taxon>
        <taxon>Glomeromycotina</taxon>
        <taxon>Glomeromycetes</taxon>
        <taxon>Diversisporales</taxon>
        <taxon>Gigasporaceae</taxon>
        <taxon>Racocetra</taxon>
    </lineage>
</organism>
<dbReference type="EMBL" id="CAJVQC010030174">
    <property type="protein sequence ID" value="CAG8744815.1"/>
    <property type="molecule type" value="Genomic_DNA"/>
</dbReference>
<accession>A0ACA9QBT8</accession>
<evidence type="ECO:0000313" key="2">
    <source>
        <dbReference type="Proteomes" id="UP000789920"/>
    </source>
</evidence>
<proteinExistence type="predicted"/>